<dbReference type="eggNOG" id="ENOG502QU2J">
    <property type="taxonomic scope" value="Eukaryota"/>
</dbReference>
<dbReference type="KEGG" id="olu:OSTLU_5597"/>
<gene>
    <name evidence="7" type="ORF">OSTLU_5597</name>
</gene>
<evidence type="ECO:0000256" key="4">
    <source>
        <dbReference type="ARBA" id="ARBA00022989"/>
    </source>
</evidence>
<keyword evidence="4 6" id="KW-1133">Transmembrane helix</keyword>
<dbReference type="PANTHER" id="PTHR13353:SF5">
    <property type="entry name" value="TRANSMEMBRANE PROTEIN 19"/>
    <property type="match status" value="1"/>
</dbReference>
<dbReference type="InterPro" id="IPR002794">
    <property type="entry name" value="DUF92_TMEM19"/>
</dbReference>
<reference evidence="7 8" key="1">
    <citation type="journal article" date="2007" name="Proc. Natl. Acad. Sci. U.S.A.">
        <title>The tiny eukaryote Ostreococcus provides genomic insights into the paradox of plankton speciation.</title>
        <authorList>
            <person name="Palenik B."/>
            <person name="Grimwood J."/>
            <person name="Aerts A."/>
            <person name="Rouze P."/>
            <person name="Salamov A."/>
            <person name="Putnam N."/>
            <person name="Dupont C."/>
            <person name="Jorgensen R."/>
            <person name="Derelle E."/>
            <person name="Rombauts S."/>
            <person name="Zhou K."/>
            <person name="Otillar R."/>
            <person name="Merchant S.S."/>
            <person name="Podell S."/>
            <person name="Gaasterland T."/>
            <person name="Napoli C."/>
            <person name="Gendler K."/>
            <person name="Manuell A."/>
            <person name="Tai V."/>
            <person name="Vallon O."/>
            <person name="Piganeau G."/>
            <person name="Jancek S."/>
            <person name="Heijde M."/>
            <person name="Jabbari K."/>
            <person name="Bowler C."/>
            <person name="Lohr M."/>
            <person name="Robbens S."/>
            <person name="Werner G."/>
            <person name="Dubchak I."/>
            <person name="Pazour G.J."/>
            <person name="Ren Q."/>
            <person name="Paulsen I."/>
            <person name="Delwiche C."/>
            <person name="Schmutz J."/>
            <person name="Rokhsar D."/>
            <person name="Van de Peer Y."/>
            <person name="Moreau H."/>
            <person name="Grigoriev I.V."/>
        </authorList>
    </citation>
    <scope>NUCLEOTIDE SEQUENCE [LARGE SCALE GENOMIC DNA]</scope>
    <source>
        <strain evidence="7 8">CCE9901</strain>
    </source>
</reference>
<dbReference type="OMA" id="AYGKRTF"/>
<dbReference type="GeneID" id="5000662"/>
<feature type="transmembrane region" description="Helical" evidence="6">
    <location>
        <begin position="228"/>
        <end position="248"/>
    </location>
</feature>
<dbReference type="OrthoDB" id="30881at2759"/>
<evidence type="ECO:0000256" key="6">
    <source>
        <dbReference type="SAM" id="Phobius"/>
    </source>
</evidence>
<feature type="transmembrane region" description="Helical" evidence="6">
    <location>
        <begin position="39"/>
        <end position="63"/>
    </location>
</feature>
<evidence type="ECO:0000313" key="7">
    <source>
        <dbReference type="EMBL" id="ABO95042.1"/>
    </source>
</evidence>
<dbReference type="EMBL" id="CP000583">
    <property type="protein sequence ID" value="ABO95042.1"/>
    <property type="molecule type" value="Genomic_DNA"/>
</dbReference>
<dbReference type="Proteomes" id="UP000001568">
    <property type="component" value="Chromosome 3"/>
</dbReference>
<dbReference type="HOGENOM" id="CLU_036918_0_1_1"/>
<dbReference type="AlphaFoldDB" id="A4RUY2"/>
<dbReference type="Gramene" id="ABO95042">
    <property type="protein sequence ID" value="ABO95042"/>
    <property type="gene ID" value="OSTLU_5597"/>
</dbReference>
<accession>A4RUY2</accession>
<name>A4RUY2_OSTLU</name>
<sequence>VLDGSPGLRAAAMANTAVFTSGFGVLRLGLTLAGIAHSWFLGTVVMAAFGVGGYALVCAYFIVGSAVTKIKLKEKQAEGIAEARGGLRGPGSVWGSGTAGILCAIAALSGWTPVSLELWRIGFVASFCSKLSDTTASEIGKAYGKTTYMSTPPFKLVPRGTEGAVSVEGTVAGIVVSGLFAGLAFIIGQLDAVGVGVCVLAAFIATTFESMLGAAVQGRKGFDWMSNDVVNGIQITLAAGVAIALRTIV</sequence>
<keyword evidence="5 6" id="KW-0472">Membrane</keyword>
<feature type="transmembrane region" description="Helical" evidence="6">
    <location>
        <begin position="12"/>
        <end position="33"/>
    </location>
</feature>
<comment type="similarity">
    <text evidence="2">Belongs to the TMEM19 family.</text>
</comment>
<keyword evidence="8" id="KW-1185">Reference proteome</keyword>
<protein>
    <recommendedName>
        <fullName evidence="9">DUF92 domain-containing protein</fullName>
    </recommendedName>
</protein>
<evidence type="ECO:0000256" key="3">
    <source>
        <dbReference type="ARBA" id="ARBA00022692"/>
    </source>
</evidence>
<organism evidence="7 8">
    <name type="scientific">Ostreococcus lucimarinus (strain CCE9901)</name>
    <dbReference type="NCBI Taxonomy" id="436017"/>
    <lineage>
        <taxon>Eukaryota</taxon>
        <taxon>Viridiplantae</taxon>
        <taxon>Chlorophyta</taxon>
        <taxon>Mamiellophyceae</taxon>
        <taxon>Mamiellales</taxon>
        <taxon>Bathycoccaceae</taxon>
        <taxon>Ostreococcus</taxon>
    </lineage>
</organism>
<dbReference type="GO" id="GO:0009706">
    <property type="term" value="C:chloroplast inner membrane"/>
    <property type="evidence" value="ECO:0007669"/>
    <property type="project" value="TreeGrafter"/>
</dbReference>
<dbReference type="STRING" id="436017.A4RUY2"/>
<feature type="non-terminal residue" evidence="7">
    <location>
        <position position="249"/>
    </location>
</feature>
<feature type="transmembrane region" description="Helical" evidence="6">
    <location>
        <begin position="165"/>
        <end position="187"/>
    </location>
</feature>
<feature type="transmembrane region" description="Helical" evidence="6">
    <location>
        <begin position="193"/>
        <end position="216"/>
    </location>
</feature>
<evidence type="ECO:0000256" key="5">
    <source>
        <dbReference type="ARBA" id="ARBA00023136"/>
    </source>
</evidence>
<evidence type="ECO:0008006" key="9">
    <source>
        <dbReference type="Google" id="ProtNLM"/>
    </source>
</evidence>
<feature type="non-terminal residue" evidence="7">
    <location>
        <position position="1"/>
    </location>
</feature>
<dbReference type="PANTHER" id="PTHR13353">
    <property type="entry name" value="TRANSMEMBRANE PROTEIN 19"/>
    <property type="match status" value="1"/>
</dbReference>
<evidence type="ECO:0000256" key="2">
    <source>
        <dbReference type="ARBA" id="ARBA00009012"/>
    </source>
</evidence>
<dbReference type="RefSeq" id="XP_001416749.1">
    <property type="nucleotide sequence ID" value="XM_001416712.2"/>
</dbReference>
<evidence type="ECO:0000256" key="1">
    <source>
        <dbReference type="ARBA" id="ARBA00004141"/>
    </source>
</evidence>
<keyword evidence="3 6" id="KW-0812">Transmembrane</keyword>
<comment type="subcellular location">
    <subcellularLocation>
        <location evidence="1">Membrane</location>
        <topology evidence="1">Multi-pass membrane protein</topology>
    </subcellularLocation>
</comment>
<dbReference type="Pfam" id="PF01940">
    <property type="entry name" value="DUF92"/>
    <property type="match status" value="1"/>
</dbReference>
<proteinExistence type="inferred from homology"/>
<evidence type="ECO:0000313" key="8">
    <source>
        <dbReference type="Proteomes" id="UP000001568"/>
    </source>
</evidence>